<reference evidence="2" key="1">
    <citation type="journal article" date="2020" name="Stud. Mycol.">
        <title>101 Dothideomycetes genomes: a test case for predicting lifestyles and emergence of pathogens.</title>
        <authorList>
            <person name="Haridas S."/>
            <person name="Albert R."/>
            <person name="Binder M."/>
            <person name="Bloem J."/>
            <person name="Labutti K."/>
            <person name="Salamov A."/>
            <person name="Andreopoulos B."/>
            <person name="Baker S."/>
            <person name="Barry K."/>
            <person name="Bills G."/>
            <person name="Bluhm B."/>
            <person name="Cannon C."/>
            <person name="Castanera R."/>
            <person name="Culley D."/>
            <person name="Daum C."/>
            <person name="Ezra D."/>
            <person name="Gonzalez J."/>
            <person name="Henrissat B."/>
            <person name="Kuo A."/>
            <person name="Liang C."/>
            <person name="Lipzen A."/>
            <person name="Lutzoni F."/>
            <person name="Magnuson J."/>
            <person name="Mondo S."/>
            <person name="Nolan M."/>
            <person name="Ohm R."/>
            <person name="Pangilinan J."/>
            <person name="Park H.-J."/>
            <person name="Ramirez L."/>
            <person name="Alfaro M."/>
            <person name="Sun H."/>
            <person name="Tritt A."/>
            <person name="Yoshinaga Y."/>
            <person name="Zwiers L.-H."/>
            <person name="Turgeon B."/>
            <person name="Goodwin S."/>
            <person name="Spatafora J."/>
            <person name="Crous P."/>
            <person name="Grigoriev I."/>
        </authorList>
    </citation>
    <scope>NUCLEOTIDE SEQUENCE</scope>
    <source>
        <strain evidence="2">CBS 122368</strain>
    </source>
</reference>
<feature type="region of interest" description="Disordered" evidence="1">
    <location>
        <begin position="1"/>
        <end position="39"/>
    </location>
</feature>
<dbReference type="RefSeq" id="XP_033678497.1">
    <property type="nucleotide sequence ID" value="XM_033833972.1"/>
</dbReference>
<gene>
    <name evidence="2" type="ORF">BU26DRAFT_570183</name>
</gene>
<feature type="compositionally biased region" description="Polar residues" evidence="1">
    <location>
        <begin position="540"/>
        <end position="555"/>
    </location>
</feature>
<dbReference type="GeneID" id="54587302"/>
<dbReference type="EMBL" id="ML987205">
    <property type="protein sequence ID" value="KAF2243493.1"/>
    <property type="molecule type" value="Genomic_DNA"/>
</dbReference>
<dbReference type="AlphaFoldDB" id="A0A6A6I0R7"/>
<evidence type="ECO:0000313" key="3">
    <source>
        <dbReference type="Proteomes" id="UP000800094"/>
    </source>
</evidence>
<feature type="region of interest" description="Disordered" evidence="1">
    <location>
        <begin position="379"/>
        <end position="400"/>
    </location>
</feature>
<protein>
    <submittedName>
        <fullName evidence="2">Uncharacterized protein</fullName>
    </submittedName>
</protein>
<evidence type="ECO:0000256" key="1">
    <source>
        <dbReference type="SAM" id="MobiDB-lite"/>
    </source>
</evidence>
<evidence type="ECO:0000313" key="2">
    <source>
        <dbReference type="EMBL" id="KAF2243493.1"/>
    </source>
</evidence>
<proteinExistence type="predicted"/>
<feature type="compositionally biased region" description="Basic and acidic residues" evidence="1">
    <location>
        <begin position="379"/>
        <end position="398"/>
    </location>
</feature>
<sequence>MGFFKCKKSPRRSGSKIKRAGGPREISWPRDLRVNPQPNPTLEDIQGLTFNQVVQPRPDVHVPSGAMTALVDIPVRGSSKPVTVDGNAGRRAGLSSHPPAPSREAPRRPGAGVEGRALSTPLAWPLVAPVTKPKRVEEKQPPMLNLLVGKQDPDSRYLTPRFFRIPETDGSDSEPSSSDQGSSQSSQHELAASEAVTADDSNDSSLTRISVLDPHAFDLYRIYLRTGRIHYCISETSLDGDNKYTWQHCWSLINAYILGTTMEDIEFADRVMDILGDKIAPGVCADHDTIHHIFTSEGMSNQLRQFVVDRCIDAGAKNFRKEDTGRLPEAYVHLALETALERISDGGQRQSSASAGCEYHMHRRPSRCYKQRELRRIEEKKRARREREKREKSDRGSEALRSLAQATIEAAQQSGVKSIDWADRRNEAGKSVRERHGKTWVGFQRPANGELVEGVTSRVNGVLDNNSERRTDRQTVHELSADPSTVATNGIARSRINHWEERLRTNGDTNPKAPEGSEQVVVNGATSHEKPHSKERIVTNGIQRNAVEQRNTESMPTRAKSSPPACQTAIAAKDSRSISSRPAHPRRPEFNQQGLTNGILPNGFANGNGTKSPNPQPHNNIVHPAAPTQDLPSNPSAIQREDSGKPSRPAHSRRQSQQSMWEVYTLPGAYPASSVGA</sequence>
<feature type="region of interest" description="Disordered" evidence="1">
    <location>
        <begin position="77"/>
        <end position="117"/>
    </location>
</feature>
<keyword evidence="3" id="KW-1185">Reference proteome</keyword>
<organism evidence="2 3">
    <name type="scientific">Trematosphaeria pertusa</name>
    <dbReference type="NCBI Taxonomy" id="390896"/>
    <lineage>
        <taxon>Eukaryota</taxon>
        <taxon>Fungi</taxon>
        <taxon>Dikarya</taxon>
        <taxon>Ascomycota</taxon>
        <taxon>Pezizomycotina</taxon>
        <taxon>Dothideomycetes</taxon>
        <taxon>Pleosporomycetidae</taxon>
        <taxon>Pleosporales</taxon>
        <taxon>Massarineae</taxon>
        <taxon>Trematosphaeriaceae</taxon>
        <taxon>Trematosphaeria</taxon>
    </lineage>
</organism>
<dbReference type="OrthoDB" id="3791417at2759"/>
<feature type="region of interest" description="Disordered" evidence="1">
    <location>
        <begin position="524"/>
        <end position="660"/>
    </location>
</feature>
<feature type="compositionally biased region" description="Basic and acidic residues" evidence="1">
    <location>
        <begin position="527"/>
        <end position="537"/>
    </location>
</feature>
<feature type="compositionally biased region" description="Basic residues" evidence="1">
    <location>
        <begin position="1"/>
        <end position="21"/>
    </location>
</feature>
<feature type="compositionally biased region" description="Polar residues" evidence="1">
    <location>
        <begin position="605"/>
        <end position="619"/>
    </location>
</feature>
<accession>A0A6A6I0R7</accession>
<name>A0A6A6I0R7_9PLEO</name>
<dbReference type="Proteomes" id="UP000800094">
    <property type="component" value="Unassembled WGS sequence"/>
</dbReference>
<feature type="region of interest" description="Disordered" evidence="1">
    <location>
        <begin position="133"/>
        <end position="152"/>
    </location>
</feature>
<feature type="region of interest" description="Disordered" evidence="1">
    <location>
        <begin position="165"/>
        <end position="199"/>
    </location>
</feature>
<feature type="compositionally biased region" description="Low complexity" evidence="1">
    <location>
        <begin position="173"/>
        <end position="187"/>
    </location>
</feature>
<feature type="region of interest" description="Disordered" evidence="1">
    <location>
        <begin position="343"/>
        <end position="362"/>
    </location>
</feature>